<dbReference type="Pfam" id="PF02567">
    <property type="entry name" value="PhzC-PhzF"/>
    <property type="match status" value="1"/>
</dbReference>
<evidence type="ECO:0000313" key="2">
    <source>
        <dbReference type="EMBL" id="AZG45164.1"/>
    </source>
</evidence>
<dbReference type="PANTHER" id="PTHR13774:SF32">
    <property type="entry name" value="ANTISENSE-ENHANCING SEQUENCE 1"/>
    <property type="match status" value="1"/>
</dbReference>
<evidence type="ECO:0000256" key="1">
    <source>
        <dbReference type="PIRSR" id="PIRSR016184-1"/>
    </source>
</evidence>
<dbReference type="EC" id="5.3.3.17" evidence="2"/>
<proteinExistence type="predicted"/>
<dbReference type="PANTHER" id="PTHR13774">
    <property type="entry name" value="PHENAZINE BIOSYNTHESIS PROTEIN"/>
    <property type="match status" value="1"/>
</dbReference>
<dbReference type="OrthoDB" id="9788221at2"/>
<dbReference type="KEGG" id="gom:D7316_01758"/>
<keyword evidence="3" id="KW-1185">Reference proteome</keyword>
<dbReference type="GO" id="GO:0102943">
    <property type="term" value="F:trans-2,3-dihydro-3-hydroxy-anthranilate isomerase activity"/>
    <property type="evidence" value="ECO:0007669"/>
    <property type="project" value="UniProtKB-EC"/>
</dbReference>
<dbReference type="NCBIfam" id="TIGR00654">
    <property type="entry name" value="PhzF_family"/>
    <property type="match status" value="1"/>
</dbReference>
<dbReference type="PIRSF" id="PIRSF016184">
    <property type="entry name" value="PhzC_PhzF"/>
    <property type="match status" value="1"/>
</dbReference>
<name>A0A3G8JJF7_9ACTN</name>
<accession>A0A3G8JJF7</accession>
<dbReference type="Proteomes" id="UP000271469">
    <property type="component" value="Chromosome"/>
</dbReference>
<dbReference type="AlphaFoldDB" id="A0A3G8JJF7"/>
<sequence>MTRRFAQVDVFSSVPVAGNPVAVVIDGDGVTDDQMAAFARWTNLSETTFLLSPTDPDADYRLRIFTPAGELPFAGHPTLGSAHAWLEAGGIPKGDRIVQECGVGLVPIQRGSGDADARLAFAAPPLRRSGPVDDEIVRDVVAALGIGPEEVVGAEWVVNGPDWMALMLSSGRRVIDVEPDMAALGTHEVGLIGPHPDGLPGEPDVVFEVRAFAPGFGIAEDPVTGSLNAGIATWLRRDGLAPASYVTAQGTALGRAGRVHVTDDGTDIWVGGAATTVIAGTVEL</sequence>
<dbReference type="Gene3D" id="3.10.310.10">
    <property type="entry name" value="Diaminopimelate Epimerase, Chain A, domain 1"/>
    <property type="match status" value="2"/>
</dbReference>
<dbReference type="SUPFAM" id="SSF54506">
    <property type="entry name" value="Diaminopimelate epimerase-like"/>
    <property type="match status" value="1"/>
</dbReference>
<dbReference type="InterPro" id="IPR003719">
    <property type="entry name" value="Phenazine_PhzF-like"/>
</dbReference>
<gene>
    <name evidence="2" type="primary">phzF</name>
    <name evidence="2" type="ORF">D7316_01758</name>
</gene>
<dbReference type="GO" id="GO:0005737">
    <property type="term" value="C:cytoplasm"/>
    <property type="evidence" value="ECO:0007669"/>
    <property type="project" value="TreeGrafter"/>
</dbReference>
<evidence type="ECO:0000313" key="3">
    <source>
        <dbReference type="Proteomes" id="UP000271469"/>
    </source>
</evidence>
<protein>
    <submittedName>
        <fullName evidence="2">Trans-2,3-dihydro-3-hydroxyanthranilate isomerase</fullName>
        <ecNumber evidence="2">5.3.3.17</ecNumber>
    </submittedName>
</protein>
<reference evidence="2 3" key="1">
    <citation type="submission" date="2018-11" db="EMBL/GenBank/DDBJ databases">
        <title>Gordonia insulae sp. nov., isolated from an island soil.</title>
        <authorList>
            <person name="Kim Y.S."/>
            <person name="Kim S.B."/>
        </authorList>
    </citation>
    <scope>NUCLEOTIDE SEQUENCE [LARGE SCALE GENOMIC DNA]</scope>
    <source>
        <strain evidence="2 3">MMS17-SY073</strain>
    </source>
</reference>
<dbReference type="EMBL" id="CP033972">
    <property type="protein sequence ID" value="AZG45164.1"/>
    <property type="molecule type" value="Genomic_DNA"/>
</dbReference>
<feature type="active site" evidence="1">
    <location>
        <position position="46"/>
    </location>
</feature>
<keyword evidence="2" id="KW-0413">Isomerase</keyword>
<organism evidence="2 3">
    <name type="scientific">Gordonia insulae</name>
    <dbReference type="NCBI Taxonomy" id="2420509"/>
    <lineage>
        <taxon>Bacteria</taxon>
        <taxon>Bacillati</taxon>
        <taxon>Actinomycetota</taxon>
        <taxon>Actinomycetes</taxon>
        <taxon>Mycobacteriales</taxon>
        <taxon>Gordoniaceae</taxon>
        <taxon>Gordonia</taxon>
    </lineage>
</organism>
<dbReference type="RefSeq" id="WP_124707921.1">
    <property type="nucleotide sequence ID" value="NZ_CP033972.1"/>
</dbReference>